<name>A0ACC2NZV1_9HYME</name>
<dbReference type="EMBL" id="CM056742">
    <property type="protein sequence ID" value="KAJ8676794.1"/>
    <property type="molecule type" value="Genomic_DNA"/>
</dbReference>
<protein>
    <submittedName>
        <fullName evidence="1">Uncharacterized protein</fullName>
    </submittedName>
</protein>
<proteinExistence type="predicted"/>
<reference evidence="1" key="1">
    <citation type="submission" date="2023-04" db="EMBL/GenBank/DDBJ databases">
        <title>A chromosome-level genome assembly of the parasitoid wasp Eretmocerus hayati.</title>
        <authorList>
            <person name="Zhong Y."/>
            <person name="Liu S."/>
            <person name="Liu Y."/>
        </authorList>
    </citation>
    <scope>NUCLEOTIDE SEQUENCE</scope>
    <source>
        <strain evidence="1">ZJU_SS_LIU_2023</strain>
    </source>
</reference>
<accession>A0ACC2NZV1</accession>
<keyword evidence="2" id="KW-1185">Reference proteome</keyword>
<dbReference type="Proteomes" id="UP001239111">
    <property type="component" value="Chromosome 2"/>
</dbReference>
<sequence length="181" mass="19872">MSRISSPANESVTKGGLAEEVDEKIPDAAFIPFGEIVAVQIPLHYEPEKHRGFAFIEFGMAEDAAAAIDNMVSFGTVEREVKVNIAKLQNIEEGPSKLVWTDDIWLQEDAGERLDPDNGEYMQDSTDATSKKGKQNPSVFETGVGKQELSVACAHMMKALATKESHFMGLTHNLYPLKKSS</sequence>
<gene>
    <name evidence="1" type="ORF">QAD02_012581</name>
</gene>
<evidence type="ECO:0000313" key="1">
    <source>
        <dbReference type="EMBL" id="KAJ8676794.1"/>
    </source>
</evidence>
<evidence type="ECO:0000313" key="2">
    <source>
        <dbReference type="Proteomes" id="UP001239111"/>
    </source>
</evidence>
<organism evidence="1 2">
    <name type="scientific">Eretmocerus hayati</name>
    <dbReference type="NCBI Taxonomy" id="131215"/>
    <lineage>
        <taxon>Eukaryota</taxon>
        <taxon>Metazoa</taxon>
        <taxon>Ecdysozoa</taxon>
        <taxon>Arthropoda</taxon>
        <taxon>Hexapoda</taxon>
        <taxon>Insecta</taxon>
        <taxon>Pterygota</taxon>
        <taxon>Neoptera</taxon>
        <taxon>Endopterygota</taxon>
        <taxon>Hymenoptera</taxon>
        <taxon>Apocrita</taxon>
        <taxon>Proctotrupomorpha</taxon>
        <taxon>Chalcidoidea</taxon>
        <taxon>Aphelinidae</taxon>
        <taxon>Aphelininae</taxon>
        <taxon>Eretmocerus</taxon>
    </lineage>
</organism>
<comment type="caution">
    <text evidence="1">The sequence shown here is derived from an EMBL/GenBank/DDBJ whole genome shotgun (WGS) entry which is preliminary data.</text>
</comment>